<accession>A0ABW5E8Z6</accession>
<proteinExistence type="inferred from homology"/>
<evidence type="ECO:0000259" key="10">
    <source>
        <dbReference type="Pfam" id="PF16177"/>
    </source>
</evidence>
<feature type="binding site" evidence="6">
    <location>
        <begin position="415"/>
        <end position="420"/>
    </location>
    <ligand>
        <name>ATP</name>
        <dbReference type="ChEBI" id="CHEBI:30616"/>
    </ligand>
</feature>
<dbReference type="InterPro" id="IPR025110">
    <property type="entry name" value="AMP-bd_C"/>
</dbReference>
<dbReference type="RefSeq" id="WP_377093280.1">
    <property type="nucleotide sequence ID" value="NZ_JBHSJM010000001.1"/>
</dbReference>
<evidence type="ECO:0000256" key="1">
    <source>
        <dbReference type="ARBA" id="ARBA00006432"/>
    </source>
</evidence>
<evidence type="ECO:0000256" key="4">
    <source>
        <dbReference type="ARBA" id="ARBA00022840"/>
    </source>
</evidence>
<dbReference type="CDD" id="cd05966">
    <property type="entry name" value="ACS"/>
    <property type="match status" value="1"/>
</dbReference>
<evidence type="ECO:0000256" key="3">
    <source>
        <dbReference type="ARBA" id="ARBA00022741"/>
    </source>
</evidence>
<dbReference type="NCBIfam" id="TIGR02188">
    <property type="entry name" value="Ac_CoA_lig_AcsA"/>
    <property type="match status" value="1"/>
</dbReference>
<dbReference type="InterPro" id="IPR045851">
    <property type="entry name" value="AMP-bd_C_sf"/>
</dbReference>
<name>A0ABW5E8Z6_9BACT</name>
<dbReference type="PROSITE" id="PS00455">
    <property type="entry name" value="AMP_BINDING"/>
    <property type="match status" value="1"/>
</dbReference>
<dbReference type="NCBIfam" id="NF001208">
    <property type="entry name" value="PRK00174.1"/>
    <property type="match status" value="1"/>
</dbReference>
<organism evidence="11 12">
    <name type="scientific">Rubritalea spongiae</name>
    <dbReference type="NCBI Taxonomy" id="430797"/>
    <lineage>
        <taxon>Bacteria</taxon>
        <taxon>Pseudomonadati</taxon>
        <taxon>Verrucomicrobiota</taxon>
        <taxon>Verrucomicrobiia</taxon>
        <taxon>Verrucomicrobiales</taxon>
        <taxon>Rubritaleaceae</taxon>
        <taxon>Rubritalea</taxon>
    </lineage>
</organism>
<dbReference type="Proteomes" id="UP001597297">
    <property type="component" value="Unassembled WGS sequence"/>
</dbReference>
<dbReference type="Gene3D" id="3.40.50.12780">
    <property type="entry name" value="N-terminal domain of ligase-like"/>
    <property type="match status" value="1"/>
</dbReference>
<keyword evidence="2 6" id="KW-0436">Ligase</keyword>
<evidence type="ECO:0000256" key="6">
    <source>
        <dbReference type="HAMAP-Rule" id="MF_01123"/>
    </source>
</evidence>
<keyword evidence="5 6" id="KW-0007">Acetylation</keyword>
<dbReference type="InterPro" id="IPR011904">
    <property type="entry name" value="Ac_CoA_lig"/>
</dbReference>
<keyword evidence="3 6" id="KW-0547">Nucleotide-binding</keyword>
<dbReference type="Pfam" id="PF13193">
    <property type="entry name" value="AMP-binding_C"/>
    <property type="match status" value="1"/>
</dbReference>
<dbReference type="Gene3D" id="3.30.300.30">
    <property type="match status" value="1"/>
</dbReference>
<dbReference type="PANTHER" id="PTHR24095:SF14">
    <property type="entry name" value="ACETYL-COENZYME A SYNTHETASE 1"/>
    <property type="match status" value="1"/>
</dbReference>
<feature type="domain" description="Acetyl-coenzyme A synthetase N-terminal" evidence="10">
    <location>
        <begin position="34"/>
        <end position="87"/>
    </location>
</feature>
<evidence type="ECO:0000256" key="2">
    <source>
        <dbReference type="ARBA" id="ARBA00022598"/>
    </source>
</evidence>
<dbReference type="InterPro" id="IPR032387">
    <property type="entry name" value="ACAS_N"/>
</dbReference>
<dbReference type="PANTHER" id="PTHR24095">
    <property type="entry name" value="ACETYL-COENZYME A SYNTHETASE"/>
    <property type="match status" value="1"/>
</dbReference>
<dbReference type="GO" id="GO:0003987">
    <property type="term" value="F:acetate-CoA ligase activity"/>
    <property type="evidence" value="ECO:0007669"/>
    <property type="project" value="UniProtKB-EC"/>
</dbReference>
<evidence type="ECO:0000313" key="11">
    <source>
        <dbReference type="EMBL" id="MFD2277773.1"/>
    </source>
</evidence>
<feature type="binding site" evidence="6">
    <location>
        <position position="527"/>
    </location>
    <ligand>
        <name>CoA</name>
        <dbReference type="ChEBI" id="CHEBI:57287"/>
    </ligand>
</feature>
<evidence type="ECO:0000259" key="9">
    <source>
        <dbReference type="Pfam" id="PF13193"/>
    </source>
</evidence>
<dbReference type="Pfam" id="PF00501">
    <property type="entry name" value="AMP-binding"/>
    <property type="match status" value="1"/>
</dbReference>
<feature type="binding site" evidence="6">
    <location>
        <position position="530"/>
    </location>
    <ligand>
        <name>ATP</name>
        <dbReference type="ChEBI" id="CHEBI:30616"/>
    </ligand>
</feature>
<dbReference type="InterPro" id="IPR042099">
    <property type="entry name" value="ANL_N_sf"/>
</dbReference>
<feature type="binding site" evidence="6">
    <location>
        <position position="504"/>
    </location>
    <ligand>
        <name>ATP</name>
        <dbReference type="ChEBI" id="CHEBI:30616"/>
    </ligand>
</feature>
<keyword evidence="6" id="KW-0460">Magnesium</keyword>
<comment type="similarity">
    <text evidence="1 6">Belongs to the ATP-dependent AMP-binding enzyme family.</text>
</comment>
<dbReference type="InterPro" id="IPR006118">
    <property type="entry name" value="Recombinase_CS"/>
</dbReference>
<feature type="binding site" evidence="6">
    <location>
        <position position="541"/>
    </location>
    <ligand>
        <name>Mg(2+)</name>
        <dbReference type="ChEBI" id="CHEBI:18420"/>
    </ligand>
</feature>
<feature type="domain" description="AMP-dependent synthetase/ligase" evidence="8">
    <location>
        <begin position="94"/>
        <end position="474"/>
    </location>
</feature>
<comment type="function">
    <text evidence="6">Catalyzes the conversion of acetate into acetyl-CoA (AcCoA), an essential intermediate at the junction of anabolic and catabolic pathways. AcsA undergoes a two-step reaction. In the first half reaction, AcsA combines acetate with ATP to form acetyl-adenylate (AcAMP) intermediate. In the second half reaction, it can then transfer the acetyl group from AcAMP to the sulfhydryl group of CoA, forming the product AcCoA.</text>
</comment>
<keyword evidence="6" id="KW-0479">Metal-binding</keyword>
<dbReference type="EC" id="6.2.1.1" evidence="6"/>
<dbReference type="SUPFAM" id="SSF56801">
    <property type="entry name" value="Acetyl-CoA synthetase-like"/>
    <property type="match status" value="1"/>
</dbReference>
<dbReference type="InterPro" id="IPR020845">
    <property type="entry name" value="AMP-binding_CS"/>
</dbReference>
<evidence type="ECO:0000259" key="8">
    <source>
        <dbReference type="Pfam" id="PF00501"/>
    </source>
</evidence>
<sequence length="651" mass="72598">MSKKASFVEIDENTEIKPSKAFSKYARVSSMAQYKRMHAESIEKPHLFWAREAKELKWQKKWDKVLNWEAPYAEWFKGGKLNVCENAVDRHVEEGRGNKAAIIWEGEPGDKRILTYQQLQREVCRMANVLTNQGVKPKDCVLIYMPMVPEATIAMLACARIGAVHSIVFGGFSSESIKDRLEDSKAVAVITADGSWRRGSVVPLKDNMDEALKGNKDVKSVIVLKRCENDVKMKKGRDFWWHKQTAKVPAKHTPKGFSAEHPLFILYTSGSTGKPKGILHTSGGYMVGTYTTCKYIFDMQEDDVYWCTADVGWITGHSYITYGPLLNGVTQIMYEGGPNYPDWGRFWSIIEEYGVTIFYTAPTAIRAFIKAGDEFVDKYDLSSLRLLGTVGEPINPAAWAWYYNKIGGGRCPIVDTWWQTETGAIMISPLPGCTPIKPGTATLPFFGVDAAILDEEGNECKPDQPGRLVIRKPWPSMLRTIYGDKKRYKDTYWSDYDGMYTAGDGAKKDKKGNVYIIGRLDDVLNVSGHRLGTAEIESALVAHPAVAEAAVIGKPHEIKGESIVCFVTLKGDYKETDELKTELRNHIGKVIGAIAKPDAIHFAPAGLPKTRSGKIMRRLLKELVNTGKVTGNVTTLEDSKVIDALEKSLKG</sequence>
<reference evidence="12" key="1">
    <citation type="journal article" date="2019" name="Int. J. Syst. Evol. Microbiol.">
        <title>The Global Catalogue of Microorganisms (GCM) 10K type strain sequencing project: providing services to taxonomists for standard genome sequencing and annotation.</title>
        <authorList>
            <consortium name="The Broad Institute Genomics Platform"/>
            <consortium name="The Broad Institute Genome Sequencing Center for Infectious Disease"/>
            <person name="Wu L."/>
            <person name="Ma J."/>
        </authorList>
    </citation>
    <scope>NUCLEOTIDE SEQUENCE [LARGE SCALE GENOMIC DNA]</scope>
    <source>
        <strain evidence="12">JCM 16545</strain>
    </source>
</reference>
<dbReference type="HAMAP" id="MF_01123">
    <property type="entry name" value="Ac_CoA_synth"/>
    <property type="match status" value="1"/>
</dbReference>
<dbReference type="PROSITE" id="PS00397">
    <property type="entry name" value="RECOMBINASES_1"/>
    <property type="match status" value="1"/>
</dbReference>
<comment type="PTM">
    <text evidence="6">Acetylated. Deacetylation by the SIR2-homolog deacetylase activates the enzyme.</text>
</comment>
<comment type="caution">
    <text evidence="11">The sequence shown here is derived from an EMBL/GenBank/DDBJ whole genome shotgun (WGS) entry which is preliminary data.</text>
</comment>
<protein>
    <recommendedName>
        <fullName evidence="6">Acetyl-coenzyme A synthetase</fullName>
        <shortName evidence="6">AcCoA synthetase</shortName>
        <shortName evidence="6">Acs</shortName>
        <ecNumber evidence="6">6.2.1.1</ecNumber>
    </recommendedName>
    <alternativeName>
        <fullName evidence="6">Acetate--CoA ligase</fullName>
    </alternativeName>
    <alternativeName>
        <fullName evidence="6">Acyl-activating enzyme</fullName>
    </alternativeName>
</protein>
<feature type="binding site" evidence="6">
    <location>
        <position position="519"/>
    </location>
    <ligand>
        <name>ATP</name>
        <dbReference type="ChEBI" id="CHEBI:30616"/>
    </ligand>
</feature>
<evidence type="ECO:0000256" key="5">
    <source>
        <dbReference type="ARBA" id="ARBA00022990"/>
    </source>
</evidence>
<dbReference type="Pfam" id="PF16177">
    <property type="entry name" value="ACAS_N"/>
    <property type="match status" value="1"/>
</dbReference>
<feature type="binding site" evidence="6">
    <location>
        <position position="339"/>
    </location>
    <ligand>
        <name>CoA</name>
        <dbReference type="ChEBI" id="CHEBI:57287"/>
    </ligand>
</feature>
<feature type="domain" description="AMP-binding enzyme C-terminal" evidence="9">
    <location>
        <begin position="535"/>
        <end position="614"/>
    </location>
</feature>
<dbReference type="EMBL" id="JBHUJC010000046">
    <property type="protein sequence ID" value="MFD2277773.1"/>
    <property type="molecule type" value="Genomic_DNA"/>
</dbReference>
<gene>
    <name evidence="11" type="primary">acs</name>
    <name evidence="6" type="synonym">acsA</name>
    <name evidence="11" type="ORF">ACFSQZ_14990</name>
</gene>
<feature type="binding site" evidence="6">
    <location>
        <begin position="391"/>
        <end position="393"/>
    </location>
    <ligand>
        <name>ATP</name>
        <dbReference type="ChEBI" id="CHEBI:30616"/>
    </ligand>
</feature>
<feature type="binding site" evidence="6">
    <location>
        <position position="315"/>
    </location>
    <ligand>
        <name>CoA</name>
        <dbReference type="ChEBI" id="CHEBI:57287"/>
    </ligand>
</feature>
<evidence type="ECO:0000256" key="7">
    <source>
        <dbReference type="PROSITE-ProRule" id="PRU10137"/>
    </source>
</evidence>
<comment type="cofactor">
    <cofactor evidence="6">
        <name>Mg(2+)</name>
        <dbReference type="ChEBI" id="CHEBI:18420"/>
    </cofactor>
</comment>
<comment type="catalytic activity">
    <reaction evidence="6">
        <text>acetate + ATP + CoA = acetyl-CoA + AMP + diphosphate</text>
        <dbReference type="Rhea" id="RHEA:23176"/>
        <dbReference type="ChEBI" id="CHEBI:30089"/>
        <dbReference type="ChEBI" id="CHEBI:30616"/>
        <dbReference type="ChEBI" id="CHEBI:33019"/>
        <dbReference type="ChEBI" id="CHEBI:57287"/>
        <dbReference type="ChEBI" id="CHEBI:57288"/>
        <dbReference type="ChEBI" id="CHEBI:456215"/>
        <dbReference type="EC" id="6.2.1.1"/>
    </reaction>
</comment>
<keyword evidence="4 6" id="KW-0067">ATP-binding</keyword>
<evidence type="ECO:0000313" key="12">
    <source>
        <dbReference type="Proteomes" id="UP001597297"/>
    </source>
</evidence>
<comment type="caution">
    <text evidence="6">Lacks conserved residue(s) required for the propagation of feature annotation.</text>
</comment>
<dbReference type="InterPro" id="IPR000873">
    <property type="entry name" value="AMP-dep_synth/lig_dom"/>
</dbReference>
<feature type="binding site" evidence="6">
    <location>
        <position position="543"/>
    </location>
    <ligand>
        <name>Mg(2+)</name>
        <dbReference type="ChEBI" id="CHEBI:18420"/>
    </ligand>
</feature>
<feature type="modified residue" description="N6-acetyllysine" evidence="6">
    <location>
        <position position="614"/>
    </location>
</feature>
<keyword evidence="12" id="KW-1185">Reference proteome</keyword>
<feature type="binding site" evidence="6">
    <location>
        <position position="546"/>
    </location>
    <ligand>
        <name>Mg(2+)</name>
        <dbReference type="ChEBI" id="CHEBI:18420"/>
    </ligand>
</feature>
<feature type="active site" description="O-(5'-phospho-DNA)-serine intermediate" evidence="7">
    <location>
        <position position="29"/>
    </location>
</feature>
<feature type="binding site" evidence="6">
    <location>
        <begin position="197"/>
        <end position="200"/>
    </location>
    <ligand>
        <name>CoA</name>
        <dbReference type="ChEBI" id="CHEBI:57287"/>
    </ligand>
</feature>